<evidence type="ECO:0000256" key="1">
    <source>
        <dbReference type="SAM" id="MobiDB-lite"/>
    </source>
</evidence>
<protein>
    <submittedName>
        <fullName evidence="2">Uncharacterized protein</fullName>
    </submittedName>
</protein>
<dbReference type="AlphaFoldDB" id="A0A653BHL5"/>
<organism evidence="2 3">
    <name type="scientific">Callosobruchus maculatus</name>
    <name type="common">Southern cowpea weevil</name>
    <name type="synonym">Pulse bruchid</name>
    <dbReference type="NCBI Taxonomy" id="64391"/>
    <lineage>
        <taxon>Eukaryota</taxon>
        <taxon>Metazoa</taxon>
        <taxon>Ecdysozoa</taxon>
        <taxon>Arthropoda</taxon>
        <taxon>Hexapoda</taxon>
        <taxon>Insecta</taxon>
        <taxon>Pterygota</taxon>
        <taxon>Neoptera</taxon>
        <taxon>Endopterygota</taxon>
        <taxon>Coleoptera</taxon>
        <taxon>Polyphaga</taxon>
        <taxon>Cucujiformia</taxon>
        <taxon>Chrysomeloidea</taxon>
        <taxon>Chrysomelidae</taxon>
        <taxon>Bruchinae</taxon>
        <taxon>Bruchini</taxon>
        <taxon>Callosobruchus</taxon>
    </lineage>
</organism>
<feature type="region of interest" description="Disordered" evidence="1">
    <location>
        <begin position="1"/>
        <end position="53"/>
    </location>
</feature>
<keyword evidence="3" id="KW-1185">Reference proteome</keyword>
<gene>
    <name evidence="2" type="ORF">CALMAC_LOCUS1082</name>
</gene>
<evidence type="ECO:0000313" key="2">
    <source>
        <dbReference type="EMBL" id="VEN35077.1"/>
    </source>
</evidence>
<sequence>MHKERSGSLGSARPIVDSGSVCGGSERGSTSSSRSCGDMPGAGSYAPDTPDTLEDARKLVRDLRQKTRAQAQQIMAWRRAYKMQKNATS</sequence>
<proteinExistence type="predicted"/>
<evidence type="ECO:0000313" key="3">
    <source>
        <dbReference type="Proteomes" id="UP000410492"/>
    </source>
</evidence>
<dbReference type="Proteomes" id="UP000410492">
    <property type="component" value="Unassembled WGS sequence"/>
</dbReference>
<reference evidence="2 3" key="1">
    <citation type="submission" date="2019-01" db="EMBL/GenBank/DDBJ databases">
        <authorList>
            <person name="Sayadi A."/>
        </authorList>
    </citation>
    <scope>NUCLEOTIDE SEQUENCE [LARGE SCALE GENOMIC DNA]</scope>
</reference>
<feature type="compositionally biased region" description="Low complexity" evidence="1">
    <location>
        <begin position="27"/>
        <end position="37"/>
    </location>
</feature>
<accession>A0A653BHL5</accession>
<dbReference type="EMBL" id="CAACVG010001216">
    <property type="protein sequence ID" value="VEN35077.1"/>
    <property type="molecule type" value="Genomic_DNA"/>
</dbReference>
<dbReference type="OrthoDB" id="6421972at2759"/>
<name>A0A653BHL5_CALMS</name>